<reference evidence="1" key="1">
    <citation type="journal article" date="2015" name="Nature">
        <title>Complex archaea that bridge the gap between prokaryotes and eukaryotes.</title>
        <authorList>
            <person name="Spang A."/>
            <person name="Saw J.H."/>
            <person name="Jorgensen S.L."/>
            <person name="Zaremba-Niedzwiedzka K."/>
            <person name="Martijn J."/>
            <person name="Lind A.E."/>
            <person name="van Eijk R."/>
            <person name="Schleper C."/>
            <person name="Guy L."/>
            <person name="Ettema T.J."/>
        </authorList>
    </citation>
    <scope>NUCLEOTIDE SEQUENCE</scope>
</reference>
<accession>A0A0F9K6W1</accession>
<sequence>MGIKISYVNFHGNKYINIKALIESLREEATKSEET</sequence>
<feature type="non-terminal residue" evidence="1">
    <location>
        <position position="35"/>
    </location>
</feature>
<evidence type="ECO:0000313" key="1">
    <source>
        <dbReference type="EMBL" id="KKM70386.1"/>
    </source>
</evidence>
<comment type="caution">
    <text evidence="1">The sequence shown here is derived from an EMBL/GenBank/DDBJ whole genome shotgun (WGS) entry which is preliminary data.</text>
</comment>
<proteinExistence type="predicted"/>
<organism evidence="1">
    <name type="scientific">marine sediment metagenome</name>
    <dbReference type="NCBI Taxonomy" id="412755"/>
    <lineage>
        <taxon>unclassified sequences</taxon>
        <taxon>metagenomes</taxon>
        <taxon>ecological metagenomes</taxon>
    </lineage>
</organism>
<name>A0A0F9K6W1_9ZZZZ</name>
<protein>
    <submittedName>
        <fullName evidence="1">Uncharacterized protein</fullName>
    </submittedName>
</protein>
<gene>
    <name evidence="1" type="ORF">LCGC14_1441210</name>
</gene>
<dbReference type="EMBL" id="LAZR01009826">
    <property type="protein sequence ID" value="KKM70386.1"/>
    <property type="molecule type" value="Genomic_DNA"/>
</dbReference>
<dbReference type="AlphaFoldDB" id="A0A0F9K6W1"/>